<keyword evidence="1" id="KW-0812">Transmembrane</keyword>
<name>A0A919GQU3_9ACTN</name>
<reference evidence="2" key="1">
    <citation type="journal article" date="2014" name="Int. J. Syst. Evol. Microbiol.">
        <title>Complete genome sequence of Corynebacterium casei LMG S-19264T (=DSM 44701T), isolated from a smear-ripened cheese.</title>
        <authorList>
            <consortium name="US DOE Joint Genome Institute (JGI-PGF)"/>
            <person name="Walter F."/>
            <person name="Albersmeier A."/>
            <person name="Kalinowski J."/>
            <person name="Ruckert C."/>
        </authorList>
    </citation>
    <scope>NUCLEOTIDE SEQUENCE</scope>
    <source>
        <strain evidence="2">CGMCC 4.7403</strain>
    </source>
</reference>
<dbReference type="AlphaFoldDB" id="A0A919GQU3"/>
<accession>A0A919GQU3</accession>
<sequence length="51" mass="5493">MLLAVGLCAAVGVDPDTLALVGWAMAMQFWFLPVYLILSALTPALHAAHRR</sequence>
<keyword evidence="1" id="KW-1133">Transmembrane helix</keyword>
<dbReference type="RefSeq" id="WP_229913878.1">
    <property type="nucleotide sequence ID" value="NZ_BNAT01000011.1"/>
</dbReference>
<comment type="caution">
    <text evidence="2">The sequence shown here is derived from an EMBL/GenBank/DDBJ whole genome shotgun (WGS) entry which is preliminary data.</text>
</comment>
<gene>
    <name evidence="2" type="ORF">GCM10017771_36440</name>
</gene>
<evidence type="ECO:0000256" key="1">
    <source>
        <dbReference type="SAM" id="Phobius"/>
    </source>
</evidence>
<organism evidence="2 3">
    <name type="scientific">Streptomyces capitiformicae</name>
    <dbReference type="NCBI Taxonomy" id="2014920"/>
    <lineage>
        <taxon>Bacteria</taxon>
        <taxon>Bacillati</taxon>
        <taxon>Actinomycetota</taxon>
        <taxon>Actinomycetes</taxon>
        <taxon>Kitasatosporales</taxon>
        <taxon>Streptomycetaceae</taxon>
        <taxon>Streptomyces</taxon>
    </lineage>
</organism>
<reference evidence="2" key="2">
    <citation type="submission" date="2020-09" db="EMBL/GenBank/DDBJ databases">
        <authorList>
            <person name="Sun Q."/>
            <person name="Zhou Y."/>
        </authorList>
    </citation>
    <scope>NUCLEOTIDE SEQUENCE</scope>
    <source>
        <strain evidence="2">CGMCC 4.7403</strain>
    </source>
</reference>
<evidence type="ECO:0000313" key="3">
    <source>
        <dbReference type="Proteomes" id="UP000603227"/>
    </source>
</evidence>
<protein>
    <submittedName>
        <fullName evidence="2">Uncharacterized protein</fullName>
    </submittedName>
</protein>
<evidence type="ECO:0000313" key="2">
    <source>
        <dbReference type="EMBL" id="GHH88941.1"/>
    </source>
</evidence>
<keyword evidence="3" id="KW-1185">Reference proteome</keyword>
<dbReference type="Proteomes" id="UP000603227">
    <property type="component" value="Unassembled WGS sequence"/>
</dbReference>
<feature type="transmembrane region" description="Helical" evidence="1">
    <location>
        <begin position="29"/>
        <end position="48"/>
    </location>
</feature>
<dbReference type="EMBL" id="BNAT01000011">
    <property type="protein sequence ID" value="GHH88941.1"/>
    <property type="molecule type" value="Genomic_DNA"/>
</dbReference>
<keyword evidence="1" id="KW-0472">Membrane</keyword>
<proteinExistence type="predicted"/>